<comment type="caution">
    <text evidence="5">The sequence shown here is derived from an EMBL/GenBank/DDBJ whole genome shotgun (WGS) entry which is preliminary data.</text>
</comment>
<dbReference type="EMBL" id="JAPFFF010000019">
    <property type="protein sequence ID" value="KAK8857922.1"/>
    <property type="molecule type" value="Genomic_DNA"/>
</dbReference>
<dbReference type="PANTHER" id="PTHR12241">
    <property type="entry name" value="TUBULIN POLYGLUTAMYLASE"/>
    <property type="match status" value="1"/>
</dbReference>
<keyword evidence="1" id="KW-0436">Ligase</keyword>
<evidence type="ECO:0000313" key="5">
    <source>
        <dbReference type="EMBL" id="KAK8857922.1"/>
    </source>
</evidence>
<keyword evidence="3" id="KW-0067">ATP-binding</keyword>
<name>A0ABR2I6Y2_9EUKA</name>
<evidence type="ECO:0000256" key="4">
    <source>
        <dbReference type="SAM" id="MobiDB-lite"/>
    </source>
</evidence>
<feature type="compositionally biased region" description="Polar residues" evidence="4">
    <location>
        <begin position="526"/>
        <end position="540"/>
    </location>
</feature>
<evidence type="ECO:0000256" key="3">
    <source>
        <dbReference type="ARBA" id="ARBA00022840"/>
    </source>
</evidence>
<dbReference type="InterPro" id="IPR004344">
    <property type="entry name" value="TTL/TTLL_fam"/>
</dbReference>
<sequence length="625" mass="71891">MFNISKSSFAKQQKYKPNKLTANIENCGYASVERCLQRMGYKITTDRFYNLLYWCDTNVSLEFPFTLQEWQFVNHFPGTFSISKKIDLARNIERMQKNFPDLYDFHPKSFIVPTQSFDLKMYLNSHGRKTFIIKPDLGSQGRGIFLVQDSDSVNECTEAAIAQEYISPFLIDGLKFDLRIYALVTSVDPLRIYIFDEGMARFCTEPYQNPTSNNLNEIYRHLTNYSVNKHNDHFKQNSQTEGTDSQSHKRAKSLVFKEIASLGYDVAELQNSIDDIIILTLLSVQPFLAHNYKAIFKNIDDKKSRCFEILGFDILIDEDLKPWVLEVNHSPSLSCDSPFDTELKDSVITGALKIVNIDPNFIDKIKKIERHKTLQRLGTPNPSSNLYNSNNNSNINAQITKVNFPNHISSSKSSNIFYNSKINNKNIENLLLNNANSIEFDVEKEYEIARTQTKWRLIYPIKDNNGKPDLSAKKQLFDDVLSKNSSMPLGGMDETAASRQRREAVHAYIQAIEERNSPPKKYHQYPIQSQSQLQVQKDSPNKSPKVIVAKMSPSYNRPTKSVLLLREAQKKKIQEEKKKETMFLFSPEYENYLKMEKSGKIQRAKTPNVQAIQAGKIRGPIAKPL</sequence>
<keyword evidence="2" id="KW-0547">Nucleotide-binding</keyword>
<dbReference type="Pfam" id="PF03133">
    <property type="entry name" value="TTL"/>
    <property type="match status" value="1"/>
</dbReference>
<dbReference type="Gene3D" id="3.30.470.20">
    <property type="entry name" value="ATP-grasp fold, B domain"/>
    <property type="match status" value="1"/>
</dbReference>
<dbReference type="PANTHER" id="PTHR12241:SF147">
    <property type="entry name" value="TUBULIN POLYGLUTAMYLASE TTLL7"/>
    <property type="match status" value="1"/>
</dbReference>
<evidence type="ECO:0000256" key="2">
    <source>
        <dbReference type="ARBA" id="ARBA00022741"/>
    </source>
</evidence>
<proteinExistence type="predicted"/>
<evidence type="ECO:0000313" key="6">
    <source>
        <dbReference type="Proteomes" id="UP001470230"/>
    </source>
</evidence>
<reference evidence="5 6" key="1">
    <citation type="submission" date="2024-04" db="EMBL/GenBank/DDBJ databases">
        <title>Tritrichomonas musculus Genome.</title>
        <authorList>
            <person name="Alves-Ferreira E."/>
            <person name="Grigg M."/>
            <person name="Lorenzi H."/>
            <person name="Galac M."/>
        </authorList>
    </citation>
    <scope>NUCLEOTIDE SEQUENCE [LARGE SCALE GENOMIC DNA]</scope>
    <source>
        <strain evidence="5 6">EAF2021</strain>
    </source>
</reference>
<protein>
    <submittedName>
        <fullName evidence="5">Positive regulation of cilium movement</fullName>
    </submittedName>
</protein>
<accession>A0ABR2I6Y2</accession>
<organism evidence="5 6">
    <name type="scientific">Tritrichomonas musculus</name>
    <dbReference type="NCBI Taxonomy" id="1915356"/>
    <lineage>
        <taxon>Eukaryota</taxon>
        <taxon>Metamonada</taxon>
        <taxon>Parabasalia</taxon>
        <taxon>Tritrichomonadida</taxon>
        <taxon>Tritrichomonadidae</taxon>
        <taxon>Tritrichomonas</taxon>
    </lineage>
</organism>
<dbReference type="SUPFAM" id="SSF56059">
    <property type="entry name" value="Glutathione synthetase ATP-binding domain-like"/>
    <property type="match status" value="1"/>
</dbReference>
<keyword evidence="6" id="KW-1185">Reference proteome</keyword>
<dbReference type="Proteomes" id="UP001470230">
    <property type="component" value="Unassembled WGS sequence"/>
</dbReference>
<feature type="region of interest" description="Disordered" evidence="4">
    <location>
        <begin position="515"/>
        <end position="540"/>
    </location>
</feature>
<evidence type="ECO:0000256" key="1">
    <source>
        <dbReference type="ARBA" id="ARBA00022598"/>
    </source>
</evidence>
<gene>
    <name evidence="5" type="ORF">M9Y10_013021</name>
</gene>
<dbReference type="PROSITE" id="PS51221">
    <property type="entry name" value="TTL"/>
    <property type="match status" value="1"/>
</dbReference>